<name>A0ABT2KXX2_9BACL</name>
<evidence type="ECO:0000313" key="3">
    <source>
        <dbReference type="Proteomes" id="UP001206821"/>
    </source>
</evidence>
<protein>
    <recommendedName>
        <fullName evidence="4">Lipoprotein</fullName>
    </recommendedName>
</protein>
<proteinExistence type="predicted"/>
<evidence type="ECO:0000313" key="2">
    <source>
        <dbReference type="EMBL" id="MCT4795413.1"/>
    </source>
</evidence>
<accession>A0ABT2KXX2</accession>
<dbReference type="Proteomes" id="UP001206821">
    <property type="component" value="Unassembled WGS sequence"/>
</dbReference>
<feature type="chain" id="PRO_5045484848" description="Lipoprotein" evidence="1">
    <location>
        <begin position="21"/>
        <end position="92"/>
    </location>
</feature>
<comment type="caution">
    <text evidence="2">The sequence shown here is derived from an EMBL/GenBank/DDBJ whole genome shotgun (WGS) entry which is preliminary data.</text>
</comment>
<dbReference type="EMBL" id="JANIEK010000025">
    <property type="protein sequence ID" value="MCT4795413.1"/>
    <property type="molecule type" value="Genomic_DNA"/>
</dbReference>
<dbReference type="RefSeq" id="WP_051690277.1">
    <property type="nucleotide sequence ID" value="NZ_CP073101.1"/>
</dbReference>
<feature type="signal peptide" evidence="1">
    <location>
        <begin position="1"/>
        <end position="20"/>
    </location>
</feature>
<dbReference type="PROSITE" id="PS51257">
    <property type="entry name" value="PROKAR_LIPOPROTEIN"/>
    <property type="match status" value="1"/>
</dbReference>
<keyword evidence="1" id="KW-0732">Signal</keyword>
<evidence type="ECO:0008006" key="4">
    <source>
        <dbReference type="Google" id="ProtNLM"/>
    </source>
</evidence>
<gene>
    <name evidence="2" type="ORF">NQG31_07640</name>
</gene>
<reference evidence="2 3" key="1">
    <citation type="submission" date="2022-07" db="EMBL/GenBank/DDBJ databases">
        <title>Genomic and pangenome structural analysis of the polyextremophile Exiguobacterium.</title>
        <authorList>
            <person name="Shen L."/>
        </authorList>
    </citation>
    <scope>NUCLEOTIDE SEQUENCE [LARGE SCALE GENOMIC DNA]</scope>
    <source>
        <strain evidence="2 3">12_1</strain>
    </source>
</reference>
<keyword evidence="3" id="KW-1185">Reference proteome</keyword>
<evidence type="ECO:0000256" key="1">
    <source>
        <dbReference type="SAM" id="SignalP"/>
    </source>
</evidence>
<organism evidence="2 3">
    <name type="scientific">Exiguobacterium alkaliphilum</name>
    <dbReference type="NCBI Taxonomy" id="1428684"/>
    <lineage>
        <taxon>Bacteria</taxon>
        <taxon>Bacillati</taxon>
        <taxon>Bacillota</taxon>
        <taxon>Bacilli</taxon>
        <taxon>Bacillales</taxon>
        <taxon>Bacillales Family XII. Incertae Sedis</taxon>
        <taxon>Exiguobacterium</taxon>
    </lineage>
</organism>
<sequence>MKKSIFAILASVFLVACSDADTLATYEEYGVLAETIEIANYEPKVETDNDGNRVILFYEGERPVYKSVYVKKERHLKVISTNDEAMLYNDSL</sequence>